<dbReference type="RefSeq" id="WP_013226552.1">
    <property type="nucleotide sequence ID" value="NC_014318.1"/>
</dbReference>
<dbReference type="Pfam" id="PF13420">
    <property type="entry name" value="Acetyltransf_4"/>
    <property type="match status" value="1"/>
</dbReference>
<dbReference type="GeneID" id="92872434"/>
<evidence type="ECO:0000256" key="2">
    <source>
        <dbReference type="ARBA" id="ARBA00023315"/>
    </source>
</evidence>
<feature type="domain" description="N-acetyltransferase" evidence="3">
    <location>
        <begin position="1"/>
        <end position="154"/>
    </location>
</feature>
<dbReference type="KEGG" id="amd:AMED_4718"/>
<accession>A0A0H3DAB5</accession>
<keyword evidence="1 4" id="KW-0808">Transferase</keyword>
<name>A0A0H3DAB5_AMYMU</name>
<dbReference type="GO" id="GO:0016747">
    <property type="term" value="F:acyltransferase activity, transferring groups other than amino-acyl groups"/>
    <property type="evidence" value="ECO:0007669"/>
    <property type="project" value="InterPro"/>
</dbReference>
<sequence>MIRHATTEDAAACATLYAPYVTDTVVSFETEPPDTAEMARRIAGAHAWLVLEDHGRVAGYAYATRFAARAAYRWSCETSIYLEQGRRRTGAGRALYEALLERLRERGLCRAFAGMTLPNDASAGLHRALGFEPAGVYRRVGWKHGAWRDVAWVQKDLHATDGCTSGPSELT</sequence>
<evidence type="ECO:0000313" key="5">
    <source>
        <dbReference type="Proteomes" id="UP000000328"/>
    </source>
</evidence>
<organism evidence="4 5">
    <name type="scientific">Amycolatopsis mediterranei (strain U-32)</name>
    <dbReference type="NCBI Taxonomy" id="749927"/>
    <lineage>
        <taxon>Bacteria</taxon>
        <taxon>Bacillati</taxon>
        <taxon>Actinomycetota</taxon>
        <taxon>Actinomycetes</taxon>
        <taxon>Pseudonocardiales</taxon>
        <taxon>Pseudonocardiaceae</taxon>
        <taxon>Amycolatopsis</taxon>
    </lineage>
</organism>
<dbReference type="PANTHER" id="PTHR43072">
    <property type="entry name" value="N-ACETYLTRANSFERASE"/>
    <property type="match status" value="1"/>
</dbReference>
<dbReference type="AlphaFoldDB" id="A0A0H3DAB5"/>
<dbReference type="CDD" id="cd04301">
    <property type="entry name" value="NAT_SF"/>
    <property type="match status" value="1"/>
</dbReference>
<dbReference type="Proteomes" id="UP000000328">
    <property type="component" value="Chromosome"/>
</dbReference>
<keyword evidence="2" id="KW-0012">Acyltransferase</keyword>
<dbReference type="PROSITE" id="PS51186">
    <property type="entry name" value="GNAT"/>
    <property type="match status" value="1"/>
</dbReference>
<evidence type="ECO:0000313" key="4">
    <source>
        <dbReference type="EMBL" id="ADJ46484.1"/>
    </source>
</evidence>
<dbReference type="InterPro" id="IPR000182">
    <property type="entry name" value="GNAT_dom"/>
</dbReference>
<proteinExistence type="predicted"/>
<protein>
    <submittedName>
        <fullName evidence="4">Acetyltransferase</fullName>
    </submittedName>
</protein>
<reference evidence="4 5" key="1">
    <citation type="journal article" date="2010" name="Cell Res.">
        <title>Complete genome sequence of the rifamycin SV-producing Amycolatopsis mediterranei U32 revealed its genetic characteristics in phylogeny and metabolism.</title>
        <authorList>
            <person name="Zhao W."/>
            <person name="Zhong Y."/>
            <person name="Yuan H."/>
            <person name="Wang J."/>
            <person name="Zheng H."/>
            <person name="Wang Y."/>
            <person name="Cen X."/>
            <person name="Xu F."/>
            <person name="Bai J."/>
            <person name="Han X."/>
            <person name="Lu G."/>
            <person name="Zhu Y."/>
            <person name="Shao Z."/>
            <person name="Yan H."/>
            <person name="Li C."/>
            <person name="Peng N."/>
            <person name="Zhang Z."/>
            <person name="Zhang Y."/>
            <person name="Lin W."/>
            <person name="Fan Y."/>
            <person name="Qin Z."/>
            <person name="Hu Y."/>
            <person name="Zhu B."/>
            <person name="Wang S."/>
            <person name="Ding X."/>
            <person name="Zhao G.P."/>
        </authorList>
    </citation>
    <scope>NUCLEOTIDE SEQUENCE [LARGE SCALE GENOMIC DNA]</scope>
    <source>
        <strain evidence="5">U-32</strain>
    </source>
</reference>
<dbReference type="HOGENOM" id="CLU_013985_4_2_11"/>
<dbReference type="PANTHER" id="PTHR43072:SF23">
    <property type="entry name" value="UPF0039 PROTEIN C11D3.02C"/>
    <property type="match status" value="1"/>
</dbReference>
<evidence type="ECO:0000259" key="3">
    <source>
        <dbReference type="PROSITE" id="PS51186"/>
    </source>
</evidence>
<dbReference type="Gene3D" id="3.40.630.30">
    <property type="match status" value="1"/>
</dbReference>
<dbReference type="PATRIC" id="fig|749927.5.peg.4879"/>
<dbReference type="OrthoDB" id="3173333at2"/>
<dbReference type="eggNOG" id="COG1247">
    <property type="taxonomic scope" value="Bacteria"/>
</dbReference>
<dbReference type="SUPFAM" id="SSF55729">
    <property type="entry name" value="Acyl-CoA N-acyltransferases (Nat)"/>
    <property type="match status" value="1"/>
</dbReference>
<dbReference type="InterPro" id="IPR016181">
    <property type="entry name" value="Acyl_CoA_acyltransferase"/>
</dbReference>
<dbReference type="EMBL" id="CP002000">
    <property type="protein sequence ID" value="ADJ46484.1"/>
    <property type="molecule type" value="Genomic_DNA"/>
</dbReference>
<evidence type="ECO:0000256" key="1">
    <source>
        <dbReference type="ARBA" id="ARBA00022679"/>
    </source>
</evidence>
<gene>
    <name evidence="4" type="primary">yncA</name>
    <name evidence="4" type="ordered locus">AMED_4718</name>
</gene>